<protein>
    <submittedName>
        <fullName evidence="2">PA2169 family four-helix-bundle protein</fullName>
    </submittedName>
</protein>
<dbReference type="Pfam" id="PF09537">
    <property type="entry name" value="DUF2383"/>
    <property type="match status" value="1"/>
</dbReference>
<dbReference type="NCBIfam" id="TIGR02284">
    <property type="entry name" value="PA2169 family four-helix-bundle protein"/>
    <property type="match status" value="1"/>
</dbReference>
<gene>
    <name evidence="2" type="ORF">E8A74_23930</name>
</gene>
<keyword evidence="3" id="KW-1185">Reference proteome</keyword>
<evidence type="ECO:0000259" key="1">
    <source>
        <dbReference type="Pfam" id="PF09537"/>
    </source>
</evidence>
<evidence type="ECO:0000313" key="3">
    <source>
        <dbReference type="Proteomes" id="UP000309215"/>
    </source>
</evidence>
<dbReference type="InterPro" id="IPR009078">
    <property type="entry name" value="Ferritin-like_SF"/>
</dbReference>
<dbReference type="CDD" id="cd00657">
    <property type="entry name" value="Ferritin_like"/>
    <property type="match status" value="1"/>
</dbReference>
<dbReference type="AlphaFoldDB" id="A0A4U1J8W8"/>
<dbReference type="RefSeq" id="WP_136931379.1">
    <property type="nucleotide sequence ID" value="NZ_SSMQ01000025.1"/>
</dbReference>
<name>A0A4U1J8W8_9BACT</name>
<proteinExistence type="predicted"/>
<reference evidence="2 3" key="1">
    <citation type="submission" date="2019-04" db="EMBL/GenBank/DDBJ databases">
        <authorList>
            <person name="Li Y."/>
            <person name="Wang J."/>
        </authorList>
    </citation>
    <scope>NUCLEOTIDE SEQUENCE [LARGE SCALE GENOMIC DNA]</scope>
    <source>
        <strain evidence="2 3">DSM 14668</strain>
    </source>
</reference>
<organism evidence="2 3">
    <name type="scientific">Polyangium fumosum</name>
    <dbReference type="NCBI Taxonomy" id="889272"/>
    <lineage>
        <taxon>Bacteria</taxon>
        <taxon>Pseudomonadati</taxon>
        <taxon>Myxococcota</taxon>
        <taxon>Polyangia</taxon>
        <taxon>Polyangiales</taxon>
        <taxon>Polyangiaceae</taxon>
        <taxon>Polyangium</taxon>
    </lineage>
</organism>
<accession>A0A4U1J8W8</accession>
<feature type="domain" description="DUF2383" evidence="1">
    <location>
        <begin position="6"/>
        <end position="110"/>
    </location>
</feature>
<dbReference type="OrthoDB" id="5395623at2"/>
<dbReference type="InterPro" id="IPR011971">
    <property type="entry name" value="CHP02284"/>
</dbReference>
<dbReference type="SUPFAM" id="SSF47240">
    <property type="entry name" value="Ferritin-like"/>
    <property type="match status" value="1"/>
</dbReference>
<dbReference type="EMBL" id="SSMQ01000025">
    <property type="protein sequence ID" value="TKD04410.1"/>
    <property type="molecule type" value="Genomic_DNA"/>
</dbReference>
<comment type="caution">
    <text evidence="2">The sequence shown here is derived from an EMBL/GenBank/DDBJ whole genome shotgun (WGS) entry which is preliminary data.</text>
</comment>
<dbReference type="Gene3D" id="1.20.1260.10">
    <property type="match status" value="1"/>
</dbReference>
<evidence type="ECO:0000313" key="2">
    <source>
        <dbReference type="EMBL" id="TKD04410.1"/>
    </source>
</evidence>
<dbReference type="Proteomes" id="UP000309215">
    <property type="component" value="Unassembled WGS sequence"/>
</dbReference>
<sequence>MDNREVCEKLNKLIKLDVDAVHAYKQAIDACTMEDLRSNLVRFQEDHQRHIRDLSQQVRACGGEPEVETSWAGFLIEGFTAITAQGDHSALLAMRGNEELTNRTYEAALNAADLPTEVRSLLERNFSDEQRHLAWIKDQLDMRVWERKAA</sequence>
<dbReference type="InterPro" id="IPR019052">
    <property type="entry name" value="DUF2383"/>
</dbReference>
<dbReference type="InterPro" id="IPR012347">
    <property type="entry name" value="Ferritin-like"/>
</dbReference>